<dbReference type="Gene3D" id="3.40.30.10">
    <property type="entry name" value="Glutaredoxin"/>
    <property type="match status" value="1"/>
</dbReference>
<dbReference type="InterPro" id="IPR036249">
    <property type="entry name" value="Thioredoxin-like_sf"/>
</dbReference>
<protein>
    <recommendedName>
        <fullName evidence="7">Electron transporter SenC</fullName>
    </recommendedName>
</protein>
<feature type="binding site" evidence="3">
    <location>
        <position position="115"/>
    </location>
    <ligand>
        <name>Cu cation</name>
        <dbReference type="ChEBI" id="CHEBI:23378"/>
    </ligand>
</feature>
<organism evidence="5 6">
    <name type="scientific">Bradyrhizobium nanningense</name>
    <dbReference type="NCBI Taxonomy" id="1325118"/>
    <lineage>
        <taxon>Bacteria</taxon>
        <taxon>Pseudomonadati</taxon>
        <taxon>Pseudomonadota</taxon>
        <taxon>Alphaproteobacteria</taxon>
        <taxon>Hyphomicrobiales</taxon>
        <taxon>Nitrobacteraceae</taxon>
        <taxon>Bradyrhizobium</taxon>
    </lineage>
</organism>
<dbReference type="SUPFAM" id="SSF52833">
    <property type="entry name" value="Thioredoxin-like"/>
    <property type="match status" value="1"/>
</dbReference>
<evidence type="ECO:0000256" key="2">
    <source>
        <dbReference type="ARBA" id="ARBA00023008"/>
    </source>
</evidence>
<feature type="binding site" evidence="3">
    <location>
        <position position="26"/>
    </location>
    <ligand>
        <name>Cu cation</name>
        <dbReference type="ChEBI" id="CHEBI:23378"/>
    </ligand>
</feature>
<dbReference type="EMBL" id="LBJQ01000006">
    <property type="protein sequence ID" value="RXH38149.1"/>
    <property type="molecule type" value="Genomic_DNA"/>
</dbReference>
<keyword evidence="4" id="KW-1015">Disulfide bond</keyword>
<dbReference type="FunFam" id="3.40.30.10:FF:000013">
    <property type="entry name" value="Blast:Protein SCO1 homolog, mitochondrial"/>
    <property type="match status" value="1"/>
</dbReference>
<dbReference type="InterPro" id="IPR003782">
    <property type="entry name" value="SCO1/SenC"/>
</dbReference>
<name>A0A4Q0SIN1_9BRAD</name>
<gene>
    <name evidence="5" type="ORF">XH99_02290</name>
</gene>
<dbReference type="PANTHER" id="PTHR12151:SF3">
    <property type="entry name" value="C OXIDASE ASSEMBLY FACTOR, PUTATIVE ELECTRON TRANSPORT PROTEIN SCO1_2, PUTATIVE-RELATED"/>
    <property type="match status" value="1"/>
</dbReference>
<comment type="similarity">
    <text evidence="1">Belongs to the SCO1/2 family.</text>
</comment>
<dbReference type="AlphaFoldDB" id="A0A4Q0SIN1"/>
<keyword evidence="6" id="KW-1185">Reference proteome</keyword>
<evidence type="ECO:0000256" key="3">
    <source>
        <dbReference type="PIRSR" id="PIRSR603782-1"/>
    </source>
</evidence>
<accession>A0A4Q0SIN1</accession>
<evidence type="ECO:0008006" key="7">
    <source>
        <dbReference type="Google" id="ProtNLM"/>
    </source>
</evidence>
<proteinExistence type="inferred from homology"/>
<evidence type="ECO:0000313" key="5">
    <source>
        <dbReference type="EMBL" id="RXH38149.1"/>
    </source>
</evidence>
<dbReference type="GO" id="GO:0046872">
    <property type="term" value="F:metal ion binding"/>
    <property type="evidence" value="ECO:0007669"/>
    <property type="project" value="UniProtKB-KW"/>
</dbReference>
<evidence type="ECO:0000313" key="6">
    <source>
        <dbReference type="Proteomes" id="UP000289546"/>
    </source>
</evidence>
<keyword evidence="3" id="KW-0479">Metal-binding</keyword>
<dbReference type="Proteomes" id="UP000289546">
    <property type="component" value="Unassembled WGS sequence"/>
</dbReference>
<evidence type="ECO:0000256" key="4">
    <source>
        <dbReference type="PIRSR" id="PIRSR603782-2"/>
    </source>
</evidence>
<dbReference type="PANTHER" id="PTHR12151">
    <property type="entry name" value="ELECTRON TRANSPORT PROTIN SCO1/SENC FAMILY MEMBER"/>
    <property type="match status" value="1"/>
</dbReference>
<feature type="binding site" evidence="3">
    <location>
        <position position="30"/>
    </location>
    <ligand>
        <name>Cu cation</name>
        <dbReference type="ChEBI" id="CHEBI:23378"/>
    </ligand>
</feature>
<dbReference type="Pfam" id="PF02630">
    <property type="entry name" value="SCO1-SenC"/>
    <property type="match status" value="1"/>
</dbReference>
<reference evidence="5 6" key="1">
    <citation type="submission" date="2015-04" db="EMBL/GenBank/DDBJ databases">
        <title>Comparative genomics of rhizobia nodulating Arachis hypogaea in China.</title>
        <authorList>
            <person name="Li Y."/>
        </authorList>
    </citation>
    <scope>NUCLEOTIDE SEQUENCE [LARGE SCALE GENOMIC DNA]</scope>
    <source>
        <strain evidence="5 6">CCBAU 51757</strain>
    </source>
</reference>
<comment type="caution">
    <text evidence="5">The sequence shown here is derived from an EMBL/GenBank/DDBJ whole genome shotgun (WGS) entry which is preliminary data.</text>
</comment>
<keyword evidence="2 3" id="KW-0186">Copper</keyword>
<feature type="disulfide bond" description="Redox-active" evidence="4">
    <location>
        <begin position="26"/>
        <end position="30"/>
    </location>
</feature>
<dbReference type="CDD" id="cd02968">
    <property type="entry name" value="SCO"/>
    <property type="match status" value="1"/>
</dbReference>
<evidence type="ECO:0000256" key="1">
    <source>
        <dbReference type="ARBA" id="ARBA00010996"/>
    </source>
</evidence>
<sequence length="152" mass="16734">MRQDGREIASADVPGWRLVYFGYTHCPDICPISLQSMAQALDALGSIGERMTPVFVTVDPQRDTPDVLAEYVSSFHPRMIGLTPHPEQLPALAKAWRVKYARVELKDGNSYAVDHTAAIFLVDPAGTVIGRYPHDLDGSGLAERIRASMLAR</sequence>